<feature type="chain" id="PRO_5012781132" description="Fimbrial-type adhesion domain-containing protein" evidence="1">
    <location>
        <begin position="26"/>
        <end position="162"/>
    </location>
</feature>
<evidence type="ECO:0000313" key="3">
    <source>
        <dbReference type="EMBL" id="OVZ89415.1"/>
    </source>
</evidence>
<organism evidence="3 4">
    <name type="scientific">Yersinia intermedia</name>
    <dbReference type="NCBI Taxonomy" id="631"/>
    <lineage>
        <taxon>Bacteria</taxon>
        <taxon>Pseudomonadati</taxon>
        <taxon>Pseudomonadota</taxon>
        <taxon>Gammaproteobacteria</taxon>
        <taxon>Enterobacterales</taxon>
        <taxon>Yersiniaceae</taxon>
        <taxon>Yersinia</taxon>
    </lineage>
</organism>
<feature type="domain" description="Fimbrial-type adhesion" evidence="2">
    <location>
        <begin position="30"/>
        <end position="161"/>
    </location>
</feature>
<feature type="signal peptide" evidence="1">
    <location>
        <begin position="1"/>
        <end position="25"/>
    </location>
</feature>
<evidence type="ECO:0000256" key="1">
    <source>
        <dbReference type="SAM" id="SignalP"/>
    </source>
</evidence>
<dbReference type="InterPro" id="IPR008966">
    <property type="entry name" value="Adhesion_dom_sf"/>
</dbReference>
<dbReference type="PANTHER" id="PTHR33420:SF33">
    <property type="entry name" value="MINOR FIMBRIAL SUBUNIT"/>
    <property type="match status" value="1"/>
</dbReference>
<evidence type="ECO:0000259" key="2">
    <source>
        <dbReference type="Pfam" id="PF00419"/>
    </source>
</evidence>
<dbReference type="InterPro" id="IPR005430">
    <property type="entry name" value="P_pili_tip_PapF"/>
</dbReference>
<accession>A0A209A9L3</accession>
<proteinExistence type="predicted"/>
<dbReference type="GO" id="GO:0043709">
    <property type="term" value="P:cell adhesion involved in single-species biofilm formation"/>
    <property type="evidence" value="ECO:0007669"/>
    <property type="project" value="TreeGrafter"/>
</dbReference>
<dbReference type="GO" id="GO:0009289">
    <property type="term" value="C:pilus"/>
    <property type="evidence" value="ECO:0007669"/>
    <property type="project" value="InterPro"/>
</dbReference>
<dbReference type="Proteomes" id="UP000196440">
    <property type="component" value="Unassembled WGS sequence"/>
</dbReference>
<dbReference type="InterPro" id="IPR036937">
    <property type="entry name" value="Adhesion_dom_fimbrial_sf"/>
</dbReference>
<dbReference type="EMBL" id="NHOI01000003">
    <property type="protein sequence ID" value="OVZ89415.1"/>
    <property type="molecule type" value="Genomic_DNA"/>
</dbReference>
<reference evidence="3 4" key="1">
    <citation type="submission" date="2017-05" db="EMBL/GenBank/DDBJ databases">
        <title>Whole genome sequencing of Yersinia kristensenii.</title>
        <authorList>
            <person name="Campioni F."/>
        </authorList>
    </citation>
    <scope>NUCLEOTIDE SEQUENCE [LARGE SCALE GENOMIC DNA]</scope>
    <source>
        <strain evidence="3 4">CFSAN060536</strain>
    </source>
</reference>
<dbReference type="PRINTS" id="PR01613">
    <property type="entry name" value="FIMBRIALPAPF"/>
</dbReference>
<evidence type="ECO:0000313" key="4">
    <source>
        <dbReference type="Proteomes" id="UP000196440"/>
    </source>
</evidence>
<gene>
    <name evidence="3" type="ORF">CBW57_02295</name>
</gene>
<dbReference type="InterPro" id="IPR000259">
    <property type="entry name" value="Adhesion_dom_fimbrial"/>
</dbReference>
<dbReference type="SUPFAM" id="SSF49401">
    <property type="entry name" value="Bacterial adhesins"/>
    <property type="match status" value="1"/>
</dbReference>
<dbReference type="Pfam" id="PF00419">
    <property type="entry name" value="Fimbrial"/>
    <property type="match status" value="1"/>
</dbReference>
<dbReference type="InterPro" id="IPR050263">
    <property type="entry name" value="Bact_Fimbrial_Adh_Pro"/>
</dbReference>
<comment type="caution">
    <text evidence="3">The sequence shown here is derived from an EMBL/GenBank/DDBJ whole genome shotgun (WGS) entry which is preliminary data.</text>
</comment>
<dbReference type="Gene3D" id="2.60.40.1090">
    <property type="entry name" value="Fimbrial-type adhesion domain"/>
    <property type="match status" value="1"/>
</dbReference>
<keyword evidence="1" id="KW-0732">Signal</keyword>
<sequence length="162" mass="16928">MFAMKQYTIILTLLFSGAISHSAHAVDAAMSFTGNLVEAPCVINNGGPITVAFGNVVITQIDGTYKRMEVPYTLTCQASIPINMKISGTATSFTSTGTLQTSVSDLGIQLQLGSTPITLNTAWSFNPAGTKPALYAVPVKKPASTLAAQAFTASATMSIDYP</sequence>
<protein>
    <recommendedName>
        <fullName evidence="2">Fimbrial-type adhesion domain-containing protein</fullName>
    </recommendedName>
</protein>
<dbReference type="AlphaFoldDB" id="A0A209A9L3"/>
<dbReference type="PANTHER" id="PTHR33420">
    <property type="entry name" value="FIMBRIAL SUBUNIT ELFA-RELATED"/>
    <property type="match status" value="1"/>
</dbReference>
<name>A0A209A9L3_YERIN</name>